<evidence type="ECO:0000313" key="1">
    <source>
        <dbReference type="EMBL" id="MFD0900436.1"/>
    </source>
</evidence>
<dbReference type="EMBL" id="JBHTJA010000010">
    <property type="protein sequence ID" value="MFD0900436.1"/>
    <property type="molecule type" value="Genomic_DNA"/>
</dbReference>
<dbReference type="Proteomes" id="UP001596972">
    <property type="component" value="Unassembled WGS sequence"/>
</dbReference>
<proteinExistence type="predicted"/>
<name>A0ABW3EN62_9ACTN</name>
<protein>
    <submittedName>
        <fullName evidence="1">Uncharacterized protein</fullName>
    </submittedName>
</protein>
<keyword evidence="2" id="KW-1185">Reference proteome</keyword>
<organism evidence="1 2">
    <name type="scientific">Actinomadura sediminis</name>
    <dbReference type="NCBI Taxonomy" id="1038904"/>
    <lineage>
        <taxon>Bacteria</taxon>
        <taxon>Bacillati</taxon>
        <taxon>Actinomycetota</taxon>
        <taxon>Actinomycetes</taxon>
        <taxon>Streptosporangiales</taxon>
        <taxon>Thermomonosporaceae</taxon>
        <taxon>Actinomadura</taxon>
    </lineage>
</organism>
<gene>
    <name evidence="1" type="ORF">ACFQ11_08550</name>
</gene>
<comment type="caution">
    <text evidence="1">The sequence shown here is derived from an EMBL/GenBank/DDBJ whole genome shotgun (WGS) entry which is preliminary data.</text>
</comment>
<sequence length="96" mass="9649">RAERAEQAVDRAADRADTAVARADRATEAAATLRTALALPAVTDVGGTPGVPLGEGAGAVLAEDGSLRLSGVDDRHGVEAAVELARAVLAVAHTLR</sequence>
<reference evidence="2" key="1">
    <citation type="journal article" date="2019" name="Int. J. Syst. Evol. Microbiol.">
        <title>The Global Catalogue of Microorganisms (GCM) 10K type strain sequencing project: providing services to taxonomists for standard genome sequencing and annotation.</title>
        <authorList>
            <consortium name="The Broad Institute Genomics Platform"/>
            <consortium name="The Broad Institute Genome Sequencing Center for Infectious Disease"/>
            <person name="Wu L."/>
            <person name="Ma J."/>
        </authorList>
    </citation>
    <scope>NUCLEOTIDE SEQUENCE [LARGE SCALE GENOMIC DNA]</scope>
    <source>
        <strain evidence="2">JCM 31202</strain>
    </source>
</reference>
<dbReference type="RefSeq" id="WP_378297436.1">
    <property type="nucleotide sequence ID" value="NZ_JBHTJA010000010.1"/>
</dbReference>
<accession>A0ABW3EN62</accession>
<evidence type="ECO:0000313" key="2">
    <source>
        <dbReference type="Proteomes" id="UP001596972"/>
    </source>
</evidence>
<feature type="non-terminal residue" evidence="1">
    <location>
        <position position="1"/>
    </location>
</feature>